<comment type="caution">
    <text evidence="5">The sequence shown here is derived from an EMBL/GenBank/DDBJ whole genome shotgun (WGS) entry which is preliminary data.</text>
</comment>
<gene>
    <name evidence="5" type="ORF">T459_01898</name>
</gene>
<dbReference type="Gramene" id="PHT94016">
    <property type="protein sequence ID" value="PHT94016"/>
    <property type="gene ID" value="T459_01898"/>
</dbReference>
<dbReference type="GO" id="GO:0008483">
    <property type="term" value="F:transaminase activity"/>
    <property type="evidence" value="ECO:0007669"/>
    <property type="project" value="UniProtKB-KW"/>
</dbReference>
<accession>A0A2G3AIE0</accession>
<organism evidence="5 6">
    <name type="scientific">Capsicum annuum</name>
    <name type="common">Capsicum pepper</name>
    <dbReference type="NCBI Taxonomy" id="4072"/>
    <lineage>
        <taxon>Eukaryota</taxon>
        <taxon>Viridiplantae</taxon>
        <taxon>Streptophyta</taxon>
        <taxon>Embryophyta</taxon>
        <taxon>Tracheophyta</taxon>
        <taxon>Spermatophyta</taxon>
        <taxon>Magnoliopsida</taxon>
        <taxon>eudicotyledons</taxon>
        <taxon>Gunneridae</taxon>
        <taxon>Pentapetalae</taxon>
        <taxon>asterids</taxon>
        <taxon>lamiids</taxon>
        <taxon>Solanales</taxon>
        <taxon>Solanaceae</taxon>
        <taxon>Solanoideae</taxon>
        <taxon>Capsiceae</taxon>
        <taxon>Capsicum</taxon>
    </lineage>
</organism>
<dbReference type="EMBL" id="AYRZ02000001">
    <property type="protein sequence ID" value="PHT94016.1"/>
    <property type="molecule type" value="Genomic_DNA"/>
</dbReference>
<dbReference type="InterPro" id="IPR050596">
    <property type="entry name" value="AspAT/PAT-like"/>
</dbReference>
<dbReference type="Proteomes" id="UP000222542">
    <property type="component" value="Unassembled WGS sequence"/>
</dbReference>
<evidence type="ECO:0000313" key="5">
    <source>
        <dbReference type="EMBL" id="PHT94016.1"/>
    </source>
</evidence>
<proteinExistence type="predicted"/>
<evidence type="ECO:0000256" key="1">
    <source>
        <dbReference type="ARBA" id="ARBA00001933"/>
    </source>
</evidence>
<name>A0A2G3AIE0_CAPAN</name>
<reference evidence="5 6" key="1">
    <citation type="journal article" date="2014" name="Nat. Genet.">
        <title>Genome sequence of the hot pepper provides insights into the evolution of pungency in Capsicum species.</title>
        <authorList>
            <person name="Kim S."/>
            <person name="Park M."/>
            <person name="Yeom S.I."/>
            <person name="Kim Y.M."/>
            <person name="Lee J.M."/>
            <person name="Lee H.A."/>
            <person name="Seo E."/>
            <person name="Choi J."/>
            <person name="Cheong K."/>
            <person name="Kim K.T."/>
            <person name="Jung K."/>
            <person name="Lee G.W."/>
            <person name="Oh S.K."/>
            <person name="Bae C."/>
            <person name="Kim S.B."/>
            <person name="Lee H.Y."/>
            <person name="Kim S.Y."/>
            <person name="Kim M.S."/>
            <person name="Kang B.C."/>
            <person name="Jo Y.D."/>
            <person name="Yang H.B."/>
            <person name="Jeong H.J."/>
            <person name="Kang W.H."/>
            <person name="Kwon J.K."/>
            <person name="Shin C."/>
            <person name="Lim J.Y."/>
            <person name="Park J.H."/>
            <person name="Huh J.H."/>
            <person name="Kim J.S."/>
            <person name="Kim B.D."/>
            <person name="Cohen O."/>
            <person name="Paran I."/>
            <person name="Suh M.C."/>
            <person name="Lee S.B."/>
            <person name="Kim Y.K."/>
            <person name="Shin Y."/>
            <person name="Noh S.J."/>
            <person name="Park J."/>
            <person name="Seo Y.S."/>
            <person name="Kwon S.Y."/>
            <person name="Kim H.A."/>
            <person name="Park J.M."/>
            <person name="Kim H.J."/>
            <person name="Choi S.B."/>
            <person name="Bosland P.W."/>
            <person name="Reeves G."/>
            <person name="Jo S.H."/>
            <person name="Lee B.W."/>
            <person name="Cho H.T."/>
            <person name="Choi H.S."/>
            <person name="Lee M.S."/>
            <person name="Yu Y."/>
            <person name="Do Choi Y."/>
            <person name="Park B.S."/>
            <person name="van Deynze A."/>
            <person name="Ashrafi H."/>
            <person name="Hill T."/>
            <person name="Kim W.T."/>
            <person name="Pai H.S."/>
            <person name="Ahn H.K."/>
            <person name="Yeam I."/>
            <person name="Giovannoni J.J."/>
            <person name="Rose J.K."/>
            <person name="Sorensen I."/>
            <person name="Lee S.J."/>
            <person name="Kim R.W."/>
            <person name="Choi I.Y."/>
            <person name="Choi B.S."/>
            <person name="Lim J.S."/>
            <person name="Lee Y.H."/>
            <person name="Choi D."/>
        </authorList>
    </citation>
    <scope>NUCLEOTIDE SEQUENCE [LARGE SCALE GENOMIC DNA]</scope>
    <source>
        <strain evidence="6">cv. CM334</strain>
    </source>
</reference>
<dbReference type="Gene3D" id="3.90.1150.10">
    <property type="entry name" value="Aspartate Aminotransferase, domain 1"/>
    <property type="match status" value="1"/>
</dbReference>
<keyword evidence="6" id="KW-1185">Reference proteome</keyword>
<dbReference type="STRING" id="4072.A0A2G3AIE0"/>
<reference evidence="5 6" key="2">
    <citation type="journal article" date="2017" name="Genome Biol.">
        <title>New reference genome sequences of hot pepper reveal the massive evolution of plant disease-resistance genes by retroduplication.</title>
        <authorList>
            <person name="Kim S."/>
            <person name="Park J."/>
            <person name="Yeom S.I."/>
            <person name="Kim Y.M."/>
            <person name="Seo E."/>
            <person name="Kim K.T."/>
            <person name="Kim M.S."/>
            <person name="Lee J.M."/>
            <person name="Cheong K."/>
            <person name="Shin H.S."/>
            <person name="Kim S.B."/>
            <person name="Han K."/>
            <person name="Lee J."/>
            <person name="Park M."/>
            <person name="Lee H.A."/>
            <person name="Lee H.Y."/>
            <person name="Lee Y."/>
            <person name="Oh S."/>
            <person name="Lee J.H."/>
            <person name="Choi E."/>
            <person name="Choi E."/>
            <person name="Lee S.E."/>
            <person name="Jeon J."/>
            <person name="Kim H."/>
            <person name="Choi G."/>
            <person name="Song H."/>
            <person name="Lee J."/>
            <person name="Lee S.C."/>
            <person name="Kwon J.K."/>
            <person name="Lee H.Y."/>
            <person name="Koo N."/>
            <person name="Hong Y."/>
            <person name="Kim R.W."/>
            <person name="Kang W.H."/>
            <person name="Huh J.H."/>
            <person name="Kang B.C."/>
            <person name="Yang T.J."/>
            <person name="Lee Y.H."/>
            <person name="Bennetzen J.L."/>
            <person name="Choi D."/>
        </authorList>
    </citation>
    <scope>NUCLEOTIDE SEQUENCE [LARGE SCALE GENOMIC DNA]</scope>
    <source>
        <strain evidence="6">cv. CM334</strain>
    </source>
</reference>
<evidence type="ECO:0000256" key="2">
    <source>
        <dbReference type="ARBA" id="ARBA00022576"/>
    </source>
</evidence>
<dbReference type="PANTHER" id="PTHR46383:SF1">
    <property type="entry name" value="ASPARTATE AMINOTRANSFERASE"/>
    <property type="match status" value="1"/>
</dbReference>
<sequence length="112" mass="12090">MHAGTSGIYPKRREIATYEISQVIEDYHKATLNAIEAASVPVIRLAAGEPIFDTPAPITEAGINTIREGHSSYAPNAEVSGLLYIHDKILIKNAAKQSTIQVVLADCSQGMR</sequence>
<keyword evidence="4" id="KW-0663">Pyridoxal phosphate</keyword>
<keyword evidence="3" id="KW-0808">Transferase</keyword>
<evidence type="ECO:0000313" key="6">
    <source>
        <dbReference type="Proteomes" id="UP000222542"/>
    </source>
</evidence>
<dbReference type="InterPro" id="IPR015422">
    <property type="entry name" value="PyrdxlP-dep_Trfase_small"/>
</dbReference>
<evidence type="ECO:0000256" key="4">
    <source>
        <dbReference type="ARBA" id="ARBA00022898"/>
    </source>
</evidence>
<dbReference type="AlphaFoldDB" id="A0A2G3AIE0"/>
<evidence type="ECO:0000256" key="3">
    <source>
        <dbReference type="ARBA" id="ARBA00022679"/>
    </source>
</evidence>
<keyword evidence="2" id="KW-0032">Aminotransferase</keyword>
<comment type="cofactor">
    <cofactor evidence="1">
        <name>pyridoxal 5'-phosphate</name>
        <dbReference type="ChEBI" id="CHEBI:597326"/>
    </cofactor>
</comment>
<protein>
    <submittedName>
        <fullName evidence="5">Uncharacterized protein</fullName>
    </submittedName>
</protein>
<dbReference type="PANTHER" id="PTHR46383">
    <property type="entry name" value="ASPARTATE AMINOTRANSFERASE"/>
    <property type="match status" value="1"/>
</dbReference>
<dbReference type="GO" id="GO:0006520">
    <property type="term" value="P:amino acid metabolic process"/>
    <property type="evidence" value="ECO:0007669"/>
    <property type="project" value="InterPro"/>
</dbReference>